<keyword evidence="3" id="KW-0496">Mitochondrion</keyword>
<dbReference type="Pfam" id="PF07534">
    <property type="entry name" value="TLD"/>
    <property type="match status" value="1"/>
</dbReference>
<name>A0A7R9QMC9_9ACAR</name>
<dbReference type="InterPro" id="IPR006571">
    <property type="entry name" value="TLDc_dom"/>
</dbReference>
<evidence type="ECO:0000256" key="3">
    <source>
        <dbReference type="ARBA" id="ARBA00023128"/>
    </source>
</evidence>
<dbReference type="SMART" id="SM00584">
    <property type="entry name" value="TLDc"/>
    <property type="match status" value="1"/>
</dbReference>
<dbReference type="GO" id="GO:0005634">
    <property type="term" value="C:nucleus"/>
    <property type="evidence" value="ECO:0007669"/>
    <property type="project" value="TreeGrafter"/>
</dbReference>
<dbReference type="EMBL" id="CAJPVJ010003722">
    <property type="protein sequence ID" value="CAG2167884.1"/>
    <property type="molecule type" value="Genomic_DNA"/>
</dbReference>
<evidence type="ECO:0000259" key="5">
    <source>
        <dbReference type="PROSITE" id="PS51886"/>
    </source>
</evidence>
<comment type="similarity">
    <text evidence="2">Belongs to the OXR1 family.</text>
</comment>
<dbReference type="PANTHER" id="PTHR23354">
    <property type="entry name" value="NUCLEOLAR PROTEIN 7/ESTROGEN RECEPTOR COACTIVATOR-RELATED"/>
    <property type="match status" value="1"/>
</dbReference>
<keyword evidence="7" id="KW-1185">Reference proteome</keyword>
<dbReference type="PANTHER" id="PTHR23354:SF62">
    <property type="entry name" value="MUSTARD, ISOFORM V"/>
    <property type="match status" value="1"/>
</dbReference>
<dbReference type="GO" id="GO:0005739">
    <property type="term" value="C:mitochondrion"/>
    <property type="evidence" value="ECO:0007669"/>
    <property type="project" value="UniProtKB-SubCell"/>
</dbReference>
<reference evidence="6" key="1">
    <citation type="submission" date="2020-11" db="EMBL/GenBank/DDBJ databases">
        <authorList>
            <person name="Tran Van P."/>
        </authorList>
    </citation>
    <scope>NUCLEOTIDE SEQUENCE</scope>
</reference>
<evidence type="ECO:0000256" key="4">
    <source>
        <dbReference type="ARBA" id="ARBA00040604"/>
    </source>
</evidence>
<protein>
    <recommendedName>
        <fullName evidence="4">Oxidation resistance protein 1</fullName>
    </recommendedName>
</protein>
<dbReference type="OrthoDB" id="26679at2759"/>
<evidence type="ECO:0000256" key="1">
    <source>
        <dbReference type="ARBA" id="ARBA00004173"/>
    </source>
</evidence>
<proteinExistence type="inferred from homology"/>
<feature type="domain" description="TLDc" evidence="5">
    <location>
        <begin position="31"/>
        <end position="194"/>
    </location>
</feature>
<dbReference type="PROSITE" id="PS51886">
    <property type="entry name" value="TLDC"/>
    <property type="match status" value="1"/>
</dbReference>
<comment type="subcellular location">
    <subcellularLocation>
        <location evidence="1">Mitochondrion</location>
    </subcellularLocation>
</comment>
<sequence length="194" mass="21655">MVIISVMGDSRPKQPHHPSDLPLPELIGASDILTEELRKKLCKHLPARAEGYSWTLIYSSAKHGFSLKTLYREMTKFESPVLMVIEDTYGTVFGALISCALRVSDHFYGTGETFLFTFGSDSRLQVFPWTGENLFFVKGDQNSISFGAGDGNFGLWLDGDLFHGRSHPCKTFGNTSLSIEEDFVVKGIECWAFV</sequence>
<accession>A0A7R9QMC9</accession>
<evidence type="ECO:0000313" key="7">
    <source>
        <dbReference type="Proteomes" id="UP000728032"/>
    </source>
</evidence>
<organism evidence="6">
    <name type="scientific">Oppiella nova</name>
    <dbReference type="NCBI Taxonomy" id="334625"/>
    <lineage>
        <taxon>Eukaryota</taxon>
        <taxon>Metazoa</taxon>
        <taxon>Ecdysozoa</taxon>
        <taxon>Arthropoda</taxon>
        <taxon>Chelicerata</taxon>
        <taxon>Arachnida</taxon>
        <taxon>Acari</taxon>
        <taxon>Acariformes</taxon>
        <taxon>Sarcoptiformes</taxon>
        <taxon>Oribatida</taxon>
        <taxon>Brachypylina</taxon>
        <taxon>Oppioidea</taxon>
        <taxon>Oppiidae</taxon>
        <taxon>Oppiella</taxon>
    </lineage>
</organism>
<dbReference type="EMBL" id="OC918547">
    <property type="protein sequence ID" value="CAD7649615.1"/>
    <property type="molecule type" value="Genomic_DNA"/>
</dbReference>
<gene>
    <name evidence="6" type="ORF">ONB1V03_LOCUS7380</name>
</gene>
<dbReference type="Proteomes" id="UP000728032">
    <property type="component" value="Unassembled WGS sequence"/>
</dbReference>
<evidence type="ECO:0000313" key="6">
    <source>
        <dbReference type="EMBL" id="CAD7649615.1"/>
    </source>
</evidence>
<dbReference type="AlphaFoldDB" id="A0A7R9QMC9"/>
<evidence type="ECO:0000256" key="2">
    <source>
        <dbReference type="ARBA" id="ARBA00009540"/>
    </source>
</evidence>
<dbReference type="GO" id="GO:0006979">
    <property type="term" value="P:response to oxidative stress"/>
    <property type="evidence" value="ECO:0007669"/>
    <property type="project" value="TreeGrafter"/>
</dbReference>